<dbReference type="OrthoDB" id="2550114at2759"/>
<evidence type="ECO:0000256" key="1">
    <source>
        <dbReference type="SAM" id="MobiDB-lite"/>
    </source>
</evidence>
<evidence type="ECO:0000313" key="3">
    <source>
        <dbReference type="EMBL" id="KAJ4396853.1"/>
    </source>
</evidence>
<dbReference type="PANTHER" id="PTHR39605:SF1">
    <property type="entry name" value="MAJOR FACILITATOR SUPERFAMILY (MFS) PROFILE DOMAIN-CONTAINING PROTEIN"/>
    <property type="match status" value="1"/>
</dbReference>
<keyword evidence="2" id="KW-0812">Transmembrane</keyword>
<keyword evidence="2" id="KW-1133">Transmembrane helix</keyword>
<feature type="region of interest" description="Disordered" evidence="1">
    <location>
        <begin position="146"/>
        <end position="171"/>
    </location>
</feature>
<proteinExistence type="predicted"/>
<dbReference type="AlphaFoldDB" id="A0A9W8Z319"/>
<feature type="transmembrane region" description="Helical" evidence="2">
    <location>
        <begin position="115"/>
        <end position="136"/>
    </location>
</feature>
<reference evidence="3" key="1">
    <citation type="submission" date="2022-10" db="EMBL/GenBank/DDBJ databases">
        <title>Tapping the CABI collections for fungal endophytes: first genome assemblies for Collariella, Neodidymelliopsis, Ascochyta clinopodiicola, Didymella pomorum, Didymosphaeria variabile, Neocosmospora piperis and Neocucurbitaria cava.</title>
        <authorList>
            <person name="Hill R."/>
        </authorList>
    </citation>
    <scope>NUCLEOTIDE SEQUENCE</scope>
    <source>
        <strain evidence="3">IMI 355082</strain>
    </source>
</reference>
<gene>
    <name evidence="3" type="ORF">N0V93_001075</name>
</gene>
<evidence type="ECO:0000256" key="2">
    <source>
        <dbReference type="SAM" id="Phobius"/>
    </source>
</evidence>
<organism evidence="3 4">
    <name type="scientific">Gnomoniopsis smithogilvyi</name>
    <dbReference type="NCBI Taxonomy" id="1191159"/>
    <lineage>
        <taxon>Eukaryota</taxon>
        <taxon>Fungi</taxon>
        <taxon>Dikarya</taxon>
        <taxon>Ascomycota</taxon>
        <taxon>Pezizomycotina</taxon>
        <taxon>Sordariomycetes</taxon>
        <taxon>Sordariomycetidae</taxon>
        <taxon>Diaporthales</taxon>
        <taxon>Gnomoniaceae</taxon>
        <taxon>Gnomoniopsis</taxon>
    </lineage>
</organism>
<feature type="transmembrane region" description="Helical" evidence="2">
    <location>
        <begin position="53"/>
        <end position="73"/>
    </location>
</feature>
<name>A0A9W8Z319_9PEZI</name>
<dbReference type="EMBL" id="JAPEVB010000001">
    <property type="protein sequence ID" value="KAJ4396853.1"/>
    <property type="molecule type" value="Genomic_DNA"/>
</dbReference>
<sequence>MDAVSTYSWATLAWLSAQAVPLITWPTFISSLLTPDYQHADFTEQYFARSLGFAQLALGLVVVCLTGAIPLTSLVETPTDTVSPYANAVILISTLYHASQAFYSYTRFGYTSAGGYFFGALGSILLAAFGLWCLMFGSDKGHISKRTGADKRTSGFPFRNTQASKRKGKDL</sequence>
<comment type="caution">
    <text evidence="3">The sequence shown here is derived from an EMBL/GenBank/DDBJ whole genome shotgun (WGS) entry which is preliminary data.</text>
</comment>
<keyword evidence="2" id="KW-0472">Membrane</keyword>
<keyword evidence="4" id="KW-1185">Reference proteome</keyword>
<protein>
    <submittedName>
        <fullName evidence="3">Uncharacterized protein</fullName>
    </submittedName>
</protein>
<accession>A0A9W8Z319</accession>
<dbReference type="PANTHER" id="PTHR39605">
    <property type="entry name" value="MAJOR FACILITATOR SUPERFAMILY (MFS) PROFILE DOMAIN-CONTAINING PROTEIN"/>
    <property type="match status" value="1"/>
</dbReference>
<dbReference type="Proteomes" id="UP001140453">
    <property type="component" value="Unassembled WGS sequence"/>
</dbReference>
<feature type="transmembrane region" description="Helical" evidence="2">
    <location>
        <begin position="85"/>
        <end position="103"/>
    </location>
</feature>
<evidence type="ECO:0000313" key="4">
    <source>
        <dbReference type="Proteomes" id="UP001140453"/>
    </source>
</evidence>